<feature type="signal peptide" evidence="1">
    <location>
        <begin position="1"/>
        <end position="20"/>
    </location>
</feature>
<accession>A0A838L5V8</accession>
<keyword evidence="1" id="KW-0732">Signal</keyword>
<dbReference type="Pfam" id="PF13628">
    <property type="entry name" value="DUF4142"/>
    <property type="match status" value="1"/>
</dbReference>
<name>A0A838L5V8_9SPHN</name>
<comment type="caution">
    <text evidence="3">The sequence shown here is derived from an EMBL/GenBank/DDBJ whole genome shotgun (WGS) entry which is preliminary data.</text>
</comment>
<proteinExistence type="predicted"/>
<sequence length="159" mass="16667">MKPTLLAIAAAGLWTAAATAQSVTPAQFVAKAGASDKFEIESAKLETSSANSALAQFASKMIADHTQSTQMVKQAAIADKLMPKPPMLDAMQAKDLAALRAAKGSSRDALYIQQQKAAHADALSLMQSYASNGTAHNLKAAAGQIVPVVQMHKDMIDKM</sequence>
<keyword evidence="4" id="KW-1185">Reference proteome</keyword>
<feature type="domain" description="DUF4142" evidence="2">
    <location>
        <begin position="25"/>
        <end position="158"/>
    </location>
</feature>
<reference evidence="3 4" key="1">
    <citation type="submission" date="2020-07" db="EMBL/GenBank/DDBJ databases">
        <authorList>
            <person name="Sun Q."/>
        </authorList>
    </citation>
    <scope>NUCLEOTIDE SEQUENCE [LARGE SCALE GENOMIC DNA]</scope>
    <source>
        <strain evidence="3 4">CGMCC 1.13654</strain>
    </source>
</reference>
<evidence type="ECO:0000313" key="4">
    <source>
        <dbReference type="Proteomes" id="UP000570166"/>
    </source>
</evidence>
<protein>
    <submittedName>
        <fullName evidence="3">DUF4142 domain-containing protein</fullName>
    </submittedName>
</protein>
<dbReference type="InterPro" id="IPR025419">
    <property type="entry name" value="DUF4142"/>
</dbReference>
<dbReference type="AlphaFoldDB" id="A0A838L5V8"/>
<dbReference type="InterPro" id="IPR012347">
    <property type="entry name" value="Ferritin-like"/>
</dbReference>
<dbReference type="PANTHER" id="PTHR38593">
    <property type="entry name" value="BLR2558 PROTEIN"/>
    <property type="match status" value="1"/>
</dbReference>
<dbReference type="PANTHER" id="PTHR38593:SF1">
    <property type="entry name" value="BLR2558 PROTEIN"/>
    <property type="match status" value="1"/>
</dbReference>
<organism evidence="3 4">
    <name type="scientific">Sphingomonas chungangi</name>
    <dbReference type="NCBI Taxonomy" id="2683589"/>
    <lineage>
        <taxon>Bacteria</taxon>
        <taxon>Pseudomonadati</taxon>
        <taxon>Pseudomonadota</taxon>
        <taxon>Alphaproteobacteria</taxon>
        <taxon>Sphingomonadales</taxon>
        <taxon>Sphingomonadaceae</taxon>
        <taxon>Sphingomonas</taxon>
    </lineage>
</organism>
<gene>
    <name evidence="3" type="ORF">HZF05_09985</name>
</gene>
<evidence type="ECO:0000259" key="2">
    <source>
        <dbReference type="Pfam" id="PF13628"/>
    </source>
</evidence>
<dbReference type="Gene3D" id="1.20.1260.10">
    <property type="match status" value="1"/>
</dbReference>
<evidence type="ECO:0000313" key="3">
    <source>
        <dbReference type="EMBL" id="MBA2934427.1"/>
    </source>
</evidence>
<dbReference type="Proteomes" id="UP000570166">
    <property type="component" value="Unassembled WGS sequence"/>
</dbReference>
<evidence type="ECO:0000256" key="1">
    <source>
        <dbReference type="SAM" id="SignalP"/>
    </source>
</evidence>
<feature type="chain" id="PRO_5032898389" evidence="1">
    <location>
        <begin position="21"/>
        <end position="159"/>
    </location>
</feature>
<dbReference type="EMBL" id="JACEIB010000006">
    <property type="protein sequence ID" value="MBA2934427.1"/>
    <property type="molecule type" value="Genomic_DNA"/>
</dbReference>